<feature type="domain" description="DUF7088" evidence="4">
    <location>
        <begin position="44"/>
        <end position="142"/>
    </location>
</feature>
<evidence type="ECO:0000256" key="1">
    <source>
        <dbReference type="SAM" id="Coils"/>
    </source>
</evidence>
<keyword evidence="2" id="KW-1133">Transmembrane helix</keyword>
<comment type="caution">
    <text evidence="5">The sequence shown here is derived from an EMBL/GenBank/DDBJ whole genome shotgun (WGS) entry which is preliminary data.</text>
</comment>
<name>A0A7W8FYH2_9GAMM</name>
<reference evidence="5 6" key="1">
    <citation type="submission" date="2020-08" db="EMBL/GenBank/DDBJ databases">
        <title>Genomic Encyclopedia of Type Strains, Phase IV (KMG-IV): sequencing the most valuable type-strain genomes for metagenomic binning, comparative biology and taxonomic classification.</title>
        <authorList>
            <person name="Goeker M."/>
        </authorList>
    </citation>
    <scope>NUCLEOTIDE SEQUENCE [LARGE SCALE GENOMIC DNA]</scope>
    <source>
        <strain evidence="5 6">DSM 24163</strain>
    </source>
</reference>
<evidence type="ECO:0000259" key="3">
    <source>
        <dbReference type="Pfam" id="PF09822"/>
    </source>
</evidence>
<keyword evidence="2" id="KW-0812">Transmembrane</keyword>
<evidence type="ECO:0000259" key="4">
    <source>
        <dbReference type="Pfam" id="PF23357"/>
    </source>
</evidence>
<sequence length="623" mass="68001">MSNTSTRRTVTGTTLLILAVLFVALVVLSGTLLRGARLDLTSKGLYTLTDGTEAILRKLKEPVKLHFYYSDTAARDIPQLRTYATRVQELLEEIAAKSGGKVELTVIDPQPFSEEEDRATGFGLQAVPLGNGGDTLFFGLAGTNSTDGEATIPFFQPDKEAFLEYDIAKLISSLDEAERPVVGLMSGLPIGGSFDPQAGRPIPGWVIDGELRNLFQVKRVETTATTIPPEMQALVVVHPKNLSDDTLYAIDQFVLRGGRLLAFVDPNAEAEQPAQGMDPTQAMFEDKASDLPKLFAAWGVLYDPAKVVLDAQRALELQARADAPPVRHLAVLGLGKDDLNPDDVVSAQLATVNVSTAGYFDLADGATATLEPLAQSSGNASTVASERVRMLPDPESLFSDFTPTGERYALAARLSGKLKTAFPDRSGDGHLAESTDTANVILVADTDMLSDRLWVQVQQFFGQRVLNAFASNGDFAINAVDNLIGSTDLIAVRTRGVSTYAFDTVDDLKKAADARFRDKERELQAQLSETERKLTDLQQNRGDTGNGALLLNPEQQAELQRFQDEKLRIRKELRQVRRQLDEDIQTLGAKLKFINIAGMPIVLTVVALAWVFARARRRKEAVR</sequence>
<evidence type="ECO:0000313" key="5">
    <source>
        <dbReference type="EMBL" id="MBB5207397.1"/>
    </source>
</evidence>
<dbReference type="RefSeq" id="WP_183959907.1">
    <property type="nucleotide sequence ID" value="NZ_JACHHP010000001.1"/>
</dbReference>
<dbReference type="InterPro" id="IPR019196">
    <property type="entry name" value="ABC_transp_unknown"/>
</dbReference>
<protein>
    <submittedName>
        <fullName evidence="5">ABC-type uncharacterized transport system involved in gliding motility auxiliary subunit</fullName>
    </submittedName>
</protein>
<evidence type="ECO:0000256" key="2">
    <source>
        <dbReference type="SAM" id="Phobius"/>
    </source>
</evidence>
<keyword evidence="6" id="KW-1185">Reference proteome</keyword>
<gene>
    <name evidence="5" type="ORF">HNQ52_000913</name>
</gene>
<feature type="transmembrane region" description="Helical" evidence="2">
    <location>
        <begin position="593"/>
        <end position="613"/>
    </location>
</feature>
<accession>A0A7W8FYH2</accession>
<proteinExistence type="predicted"/>
<organism evidence="5 6">
    <name type="scientific">Chiayiivirga flava</name>
    <dbReference type="NCBI Taxonomy" id="659595"/>
    <lineage>
        <taxon>Bacteria</taxon>
        <taxon>Pseudomonadati</taxon>
        <taxon>Pseudomonadota</taxon>
        <taxon>Gammaproteobacteria</taxon>
        <taxon>Lysobacterales</taxon>
        <taxon>Lysobacteraceae</taxon>
        <taxon>Chiayiivirga</taxon>
    </lineage>
</organism>
<dbReference type="Proteomes" id="UP000521199">
    <property type="component" value="Unassembled WGS sequence"/>
</dbReference>
<dbReference type="Pfam" id="PF23357">
    <property type="entry name" value="DUF7088"/>
    <property type="match status" value="1"/>
</dbReference>
<dbReference type="AlphaFoldDB" id="A0A7W8FYH2"/>
<evidence type="ECO:0000313" key="6">
    <source>
        <dbReference type="Proteomes" id="UP000521199"/>
    </source>
</evidence>
<feature type="domain" description="ABC-type uncharacterised transport system" evidence="3">
    <location>
        <begin position="179"/>
        <end position="479"/>
    </location>
</feature>
<dbReference type="InterPro" id="IPR055396">
    <property type="entry name" value="DUF7088"/>
</dbReference>
<feature type="coiled-coil region" evidence="1">
    <location>
        <begin position="520"/>
        <end position="590"/>
    </location>
</feature>
<keyword evidence="1" id="KW-0175">Coiled coil</keyword>
<keyword evidence="2" id="KW-0472">Membrane</keyword>
<dbReference type="Pfam" id="PF09822">
    <property type="entry name" value="ABC_transp_aux"/>
    <property type="match status" value="1"/>
</dbReference>
<dbReference type="EMBL" id="JACHHP010000001">
    <property type="protein sequence ID" value="MBB5207397.1"/>
    <property type="molecule type" value="Genomic_DNA"/>
</dbReference>